<feature type="compositionally biased region" description="Basic and acidic residues" evidence="13">
    <location>
        <begin position="336"/>
        <end position="355"/>
    </location>
</feature>
<keyword evidence="5" id="KW-0788">Thiol protease</keyword>
<evidence type="ECO:0000256" key="6">
    <source>
        <dbReference type="ARBA" id="ARBA00023145"/>
    </source>
</evidence>
<evidence type="ECO:0000256" key="9">
    <source>
        <dbReference type="ARBA" id="ARBA00068180"/>
    </source>
</evidence>
<sequence length="462" mass="52596">MLECGMLEQDRRSLRRCSTVLCKQLVVDELFIQSLQADDILTESMAESIMAEQTLQKRSWRLLLLLPKRGPRAFSSFCSALRETEQQHLSDLLTQSPEKDGNETHVEVSLQCPCSNIITHMHTNRSRVFRFVDSSVPLSTQEVIAAKRARTHESECSLDADSPINTPVCACTPDFYLSHYLQSYRMNSTPRGFALVISNVTFDPCAELDPRKGGEVDDEVLRKVFTELDYLVTVKRNLTAQGMKTCIENFCRRPDHQTFDSCVVCLLSHGVEGAIYGTDGQVLQLDWVFEAFDNSHCPLLQNKPKMFFIQACRGDEMDCGVEQIDGPSRTCSSSCEQRDAGKEGEEDTNSRQREDVCRPRIKLPQRSDMICGFASLKGQKICTAAMRNTKRGSWFIQELNTALRLHARDKHLADILVQVNRRIKEREGYAPGTAHHRCKEMSEFTSSLCKDLFFFPKYQPQY</sequence>
<dbReference type="Pfam" id="PF00619">
    <property type="entry name" value="CARD"/>
    <property type="match status" value="1"/>
</dbReference>
<dbReference type="InterPro" id="IPR029030">
    <property type="entry name" value="Caspase-like_dom_sf"/>
</dbReference>
<dbReference type="FunFam" id="3.40.50.1460:FF:000009">
    <property type="entry name" value="Caspase 2"/>
    <property type="match status" value="1"/>
</dbReference>
<dbReference type="PROSITE" id="PS50208">
    <property type="entry name" value="CASPASE_P20"/>
    <property type="match status" value="1"/>
</dbReference>
<dbReference type="GO" id="GO:0006915">
    <property type="term" value="P:apoptotic process"/>
    <property type="evidence" value="ECO:0007669"/>
    <property type="project" value="UniProtKB-KW"/>
</dbReference>
<evidence type="ECO:0000256" key="12">
    <source>
        <dbReference type="RuleBase" id="RU003971"/>
    </source>
</evidence>
<dbReference type="PANTHER" id="PTHR47901:SF7">
    <property type="entry name" value="CASPASE 2"/>
    <property type="match status" value="1"/>
</dbReference>
<evidence type="ECO:0000256" key="10">
    <source>
        <dbReference type="ARBA" id="ARBA00076240"/>
    </source>
</evidence>
<evidence type="ECO:0000313" key="18">
    <source>
        <dbReference type="Proteomes" id="UP000261620"/>
    </source>
</evidence>
<reference evidence="17" key="1">
    <citation type="submission" date="2025-08" db="UniProtKB">
        <authorList>
            <consortium name="Ensembl"/>
        </authorList>
    </citation>
    <scope>IDENTIFICATION</scope>
</reference>
<feature type="domain" description="CARD" evidence="16">
    <location>
        <begin position="6"/>
        <end position="96"/>
    </location>
</feature>
<dbReference type="InterPro" id="IPR015917">
    <property type="entry name" value="Pept_C14A"/>
</dbReference>
<dbReference type="PRINTS" id="PR00376">
    <property type="entry name" value="IL1BCENZYME"/>
</dbReference>
<dbReference type="InterPro" id="IPR001315">
    <property type="entry name" value="CARD"/>
</dbReference>
<keyword evidence="18" id="KW-1185">Reference proteome</keyword>
<keyword evidence="2" id="KW-0645">Protease</keyword>
<dbReference type="InterPro" id="IPR002138">
    <property type="entry name" value="Pept_C14_p10"/>
</dbReference>
<name>A0A3Q3WZZ1_MOLML</name>
<evidence type="ECO:0000259" key="16">
    <source>
        <dbReference type="PROSITE" id="PS50209"/>
    </source>
</evidence>
<evidence type="ECO:0000256" key="13">
    <source>
        <dbReference type="SAM" id="MobiDB-lite"/>
    </source>
</evidence>
<dbReference type="InterPro" id="IPR011029">
    <property type="entry name" value="DEATH-like_dom_sf"/>
</dbReference>
<feature type="domain" description="Caspase family p20" evidence="15">
    <location>
        <begin position="190"/>
        <end position="316"/>
    </location>
</feature>
<dbReference type="InterPro" id="IPR033139">
    <property type="entry name" value="Caspase_cys_AS"/>
</dbReference>
<evidence type="ECO:0000256" key="8">
    <source>
        <dbReference type="ARBA" id="ARBA00066475"/>
    </source>
</evidence>
<accession>A0A3Q3WZZ1</accession>
<keyword evidence="6" id="KW-0865">Zymogen</keyword>
<evidence type="ECO:0000256" key="5">
    <source>
        <dbReference type="ARBA" id="ARBA00022807"/>
    </source>
</evidence>
<evidence type="ECO:0000256" key="11">
    <source>
        <dbReference type="PIRSR" id="PIRSR038001-1"/>
    </source>
</evidence>
<dbReference type="InterPro" id="IPR001309">
    <property type="entry name" value="Pept_C14_p20"/>
</dbReference>
<dbReference type="PROSITE" id="PS50207">
    <property type="entry name" value="CASPASE_P10"/>
    <property type="match status" value="1"/>
</dbReference>
<dbReference type="Gene3D" id="3.30.70.1470">
    <property type="entry name" value="Caspase-like"/>
    <property type="match status" value="1"/>
</dbReference>
<feature type="active site" evidence="11">
    <location>
        <position position="312"/>
    </location>
</feature>
<dbReference type="SMART" id="SM00114">
    <property type="entry name" value="CARD"/>
    <property type="match status" value="1"/>
</dbReference>
<dbReference type="SMART" id="SM00115">
    <property type="entry name" value="CASc"/>
    <property type="match status" value="1"/>
</dbReference>
<evidence type="ECO:0000313" key="17">
    <source>
        <dbReference type="Ensembl" id="ENSMMOP00000021190.1"/>
    </source>
</evidence>
<dbReference type="GO" id="GO:0006508">
    <property type="term" value="P:proteolysis"/>
    <property type="evidence" value="ECO:0007669"/>
    <property type="project" value="UniProtKB-KW"/>
</dbReference>
<dbReference type="CDD" id="cd00032">
    <property type="entry name" value="CASc"/>
    <property type="match status" value="1"/>
</dbReference>
<dbReference type="AlphaFoldDB" id="A0A3Q3WZZ1"/>
<evidence type="ECO:0000256" key="7">
    <source>
        <dbReference type="ARBA" id="ARBA00051445"/>
    </source>
</evidence>
<comment type="catalytic activity">
    <reaction evidence="7">
        <text>Strict requirement for an Asp residue at P1, with 316-Asp being essential for proteolytic activity and has a preferred cleavage sequence of Val-Asp-Val-Ala-Asp-|-.</text>
        <dbReference type="EC" id="3.4.22.55"/>
    </reaction>
</comment>
<dbReference type="FunFam" id="1.10.533.10:FF:000024">
    <property type="entry name" value="caspase-2 isoform X1"/>
    <property type="match status" value="1"/>
</dbReference>
<dbReference type="PROSITE" id="PS01122">
    <property type="entry name" value="CASPASE_CYS"/>
    <property type="match status" value="1"/>
</dbReference>
<dbReference type="PROSITE" id="PS01121">
    <property type="entry name" value="CASPASE_HIS"/>
    <property type="match status" value="1"/>
</dbReference>
<dbReference type="GO" id="GO:0043065">
    <property type="term" value="P:positive regulation of apoptotic process"/>
    <property type="evidence" value="ECO:0007669"/>
    <property type="project" value="UniProtKB-ARBA"/>
</dbReference>
<dbReference type="STRING" id="94237.ENSMMOP00000021190"/>
<dbReference type="PROSITE" id="PS50209">
    <property type="entry name" value="CARD"/>
    <property type="match status" value="1"/>
</dbReference>
<evidence type="ECO:0000259" key="14">
    <source>
        <dbReference type="PROSITE" id="PS50207"/>
    </source>
</evidence>
<dbReference type="SUPFAM" id="SSF47986">
    <property type="entry name" value="DEATH domain"/>
    <property type="match status" value="1"/>
</dbReference>
<dbReference type="Pfam" id="PF00656">
    <property type="entry name" value="Peptidase_C14"/>
    <property type="match status" value="1"/>
</dbReference>
<dbReference type="PIRSF" id="PIRSF038001">
    <property type="entry name" value="Caspase_ICE"/>
    <property type="match status" value="1"/>
</dbReference>
<reference evidence="17" key="2">
    <citation type="submission" date="2025-09" db="UniProtKB">
        <authorList>
            <consortium name="Ensembl"/>
        </authorList>
    </citation>
    <scope>IDENTIFICATION</scope>
</reference>
<evidence type="ECO:0000256" key="2">
    <source>
        <dbReference type="ARBA" id="ARBA00022670"/>
    </source>
</evidence>
<evidence type="ECO:0000259" key="15">
    <source>
        <dbReference type="PROSITE" id="PS50208"/>
    </source>
</evidence>
<dbReference type="Gene3D" id="3.40.50.1460">
    <property type="match status" value="1"/>
</dbReference>
<dbReference type="InterPro" id="IPR011600">
    <property type="entry name" value="Pept_C14_caspase"/>
</dbReference>
<dbReference type="GO" id="GO:0004197">
    <property type="term" value="F:cysteine-type endopeptidase activity"/>
    <property type="evidence" value="ECO:0007669"/>
    <property type="project" value="InterPro"/>
</dbReference>
<dbReference type="PANTHER" id="PTHR47901">
    <property type="entry name" value="CASPASE RECRUITMENT DOMAIN-CONTAINING PROTEIN 18"/>
    <property type="match status" value="1"/>
</dbReference>
<organism evidence="17 18">
    <name type="scientific">Mola mola</name>
    <name type="common">Ocean sunfish</name>
    <name type="synonym">Tetraodon mola</name>
    <dbReference type="NCBI Taxonomy" id="94237"/>
    <lineage>
        <taxon>Eukaryota</taxon>
        <taxon>Metazoa</taxon>
        <taxon>Chordata</taxon>
        <taxon>Craniata</taxon>
        <taxon>Vertebrata</taxon>
        <taxon>Euteleostomi</taxon>
        <taxon>Actinopterygii</taxon>
        <taxon>Neopterygii</taxon>
        <taxon>Teleostei</taxon>
        <taxon>Neoteleostei</taxon>
        <taxon>Acanthomorphata</taxon>
        <taxon>Eupercaria</taxon>
        <taxon>Tetraodontiformes</taxon>
        <taxon>Molidae</taxon>
        <taxon>Mola</taxon>
    </lineage>
</organism>
<dbReference type="Gene3D" id="1.10.533.10">
    <property type="entry name" value="Death Domain, Fas"/>
    <property type="match status" value="1"/>
</dbReference>
<dbReference type="EC" id="3.4.22.55" evidence="8"/>
<evidence type="ECO:0000256" key="4">
    <source>
        <dbReference type="ARBA" id="ARBA00022801"/>
    </source>
</evidence>
<proteinExistence type="inferred from homology"/>
<dbReference type="Proteomes" id="UP000261620">
    <property type="component" value="Unplaced"/>
</dbReference>
<dbReference type="InterPro" id="IPR002398">
    <property type="entry name" value="Pept_C14"/>
</dbReference>
<feature type="active site" evidence="11">
    <location>
        <position position="269"/>
    </location>
</feature>
<protein>
    <recommendedName>
        <fullName evidence="9">Caspase-2</fullName>
        <ecNumber evidence="8">3.4.22.55</ecNumber>
    </recommendedName>
    <alternativeName>
        <fullName evidence="10">Protease ICH-1</fullName>
    </alternativeName>
</protein>
<feature type="domain" description="Caspase family p10" evidence="14">
    <location>
        <begin position="359"/>
        <end position="456"/>
    </location>
</feature>
<dbReference type="Ensembl" id="ENSMMOT00000021546.1">
    <property type="protein sequence ID" value="ENSMMOP00000021190.1"/>
    <property type="gene ID" value="ENSMMOG00000016103.1"/>
</dbReference>
<dbReference type="InterPro" id="IPR016129">
    <property type="entry name" value="Caspase_his_AS"/>
</dbReference>
<evidence type="ECO:0000256" key="3">
    <source>
        <dbReference type="ARBA" id="ARBA00022703"/>
    </source>
</evidence>
<keyword evidence="3" id="KW-0053">Apoptosis</keyword>
<dbReference type="FunFam" id="3.30.70.1470:FF:000001">
    <property type="entry name" value="Putative caspase-2"/>
    <property type="match status" value="1"/>
</dbReference>
<keyword evidence="4" id="KW-0378">Hydrolase</keyword>
<comment type="similarity">
    <text evidence="1 12">Belongs to the peptidase C14A family.</text>
</comment>
<evidence type="ECO:0000256" key="1">
    <source>
        <dbReference type="ARBA" id="ARBA00010134"/>
    </source>
</evidence>
<dbReference type="SUPFAM" id="SSF52129">
    <property type="entry name" value="Caspase-like"/>
    <property type="match status" value="1"/>
</dbReference>
<feature type="region of interest" description="Disordered" evidence="13">
    <location>
        <begin position="326"/>
        <end position="355"/>
    </location>
</feature>